<name>A0ABQ0M4V9_MYCCL</name>
<evidence type="ECO:0000256" key="1">
    <source>
        <dbReference type="PROSITE-ProRule" id="PRU00094"/>
    </source>
</evidence>
<evidence type="ECO:0000313" key="4">
    <source>
        <dbReference type="Proteomes" id="UP000815677"/>
    </source>
</evidence>
<proteinExistence type="predicted"/>
<dbReference type="SUPFAM" id="SSF57716">
    <property type="entry name" value="Glucocorticoid receptor-like (DNA-binding domain)"/>
    <property type="match status" value="1"/>
</dbReference>
<keyword evidence="1" id="KW-0862">Zinc</keyword>
<feature type="domain" description="GATA-type" evidence="2">
    <location>
        <begin position="22"/>
        <end position="75"/>
    </location>
</feature>
<dbReference type="Proteomes" id="UP000815677">
    <property type="component" value="Unassembled WGS sequence"/>
</dbReference>
<evidence type="ECO:0000259" key="2">
    <source>
        <dbReference type="PROSITE" id="PS50114"/>
    </source>
</evidence>
<keyword evidence="1" id="KW-0479">Metal-binding</keyword>
<keyword evidence="4" id="KW-1185">Reference proteome</keyword>
<accession>A0ABQ0M4V9</accession>
<sequence>MSSNQASAGTTGGGGGAAPTFNGKELHCTNCGGTQTPFYPGIITQGEVCHPCYRYELTKGVRRPPELEQRRVERVNGGGRR</sequence>
<reference evidence="3" key="1">
    <citation type="submission" date="2014-09" db="EMBL/GenBank/DDBJ databases">
        <title>Genome sequence of the luminous mushroom Mycena chlorophos for searching fungal bioluminescence genes.</title>
        <authorList>
            <person name="Tanaka Y."/>
            <person name="Kasuga D."/>
            <person name="Oba Y."/>
            <person name="Hase S."/>
            <person name="Sato K."/>
            <person name="Oba Y."/>
            <person name="Sakakibara Y."/>
        </authorList>
    </citation>
    <scope>NUCLEOTIDE SEQUENCE</scope>
</reference>
<dbReference type="InterPro" id="IPR000679">
    <property type="entry name" value="Znf_GATA"/>
</dbReference>
<dbReference type="PROSITE" id="PS50114">
    <property type="entry name" value="GATA_ZN_FINGER_2"/>
    <property type="match status" value="1"/>
</dbReference>
<evidence type="ECO:0000313" key="3">
    <source>
        <dbReference type="EMBL" id="GAT58349.1"/>
    </source>
</evidence>
<gene>
    <name evidence="3" type="ORF">MCHLO_14791</name>
</gene>
<dbReference type="InterPro" id="IPR013088">
    <property type="entry name" value="Znf_NHR/GATA"/>
</dbReference>
<protein>
    <recommendedName>
        <fullName evidence="2">GATA-type domain-containing protein</fullName>
    </recommendedName>
</protein>
<dbReference type="EMBL" id="DF849638">
    <property type="protein sequence ID" value="GAT58349.1"/>
    <property type="molecule type" value="Genomic_DNA"/>
</dbReference>
<organism evidence="3 4">
    <name type="scientific">Mycena chlorophos</name>
    <name type="common">Agaric fungus</name>
    <name type="synonym">Agaricus chlorophos</name>
    <dbReference type="NCBI Taxonomy" id="658473"/>
    <lineage>
        <taxon>Eukaryota</taxon>
        <taxon>Fungi</taxon>
        <taxon>Dikarya</taxon>
        <taxon>Basidiomycota</taxon>
        <taxon>Agaricomycotina</taxon>
        <taxon>Agaricomycetes</taxon>
        <taxon>Agaricomycetidae</taxon>
        <taxon>Agaricales</taxon>
        <taxon>Marasmiineae</taxon>
        <taxon>Mycenaceae</taxon>
        <taxon>Mycena</taxon>
    </lineage>
</organism>
<dbReference type="Gene3D" id="3.30.50.10">
    <property type="entry name" value="Erythroid Transcription Factor GATA-1, subunit A"/>
    <property type="match status" value="1"/>
</dbReference>
<keyword evidence="1" id="KW-0863">Zinc-finger</keyword>